<organism evidence="2 3">
    <name type="scientific">Candidatus Scalindua arabica</name>
    <dbReference type="NCBI Taxonomy" id="1127984"/>
    <lineage>
        <taxon>Bacteria</taxon>
        <taxon>Pseudomonadati</taxon>
        <taxon>Planctomycetota</taxon>
        <taxon>Candidatus Brocadiia</taxon>
        <taxon>Candidatus Brocadiales</taxon>
        <taxon>Candidatus Scalinduaceae</taxon>
        <taxon>Candidatus Scalindua</taxon>
    </lineage>
</organism>
<reference evidence="2" key="1">
    <citation type="journal article" date="2021" name="ISME J.">
        <title>Fine-scale metabolic discontinuity in a stratified prokaryote microbiome of a Red Sea deep halocline.</title>
        <authorList>
            <person name="Michoud G."/>
            <person name="Ngugi D.K."/>
            <person name="Barozzi A."/>
            <person name="Merlino G."/>
            <person name="Calleja M.L."/>
            <person name="Delgado-Huertas A."/>
            <person name="Moran X.A.G."/>
            <person name="Daffonchio D."/>
        </authorList>
    </citation>
    <scope>NUCLEOTIDE SEQUENCE</scope>
    <source>
        <strain evidence="2">SuakinDeep_MAG55_1</strain>
    </source>
</reference>
<name>A0A942A4Y0_9BACT</name>
<gene>
    <name evidence="2" type="ORF">MAG551_02100</name>
</gene>
<dbReference type="EMBL" id="JAANXD010000078">
    <property type="protein sequence ID" value="MBS1259034.1"/>
    <property type="molecule type" value="Genomic_DNA"/>
</dbReference>
<accession>A0A942A4Y0</accession>
<feature type="chain" id="PRO_5036737230" description="Lipoprotein" evidence="1">
    <location>
        <begin position="30"/>
        <end position="92"/>
    </location>
</feature>
<protein>
    <recommendedName>
        <fullName evidence="4">Lipoprotein</fullName>
    </recommendedName>
</protein>
<dbReference type="AlphaFoldDB" id="A0A942A4Y0"/>
<evidence type="ECO:0000256" key="1">
    <source>
        <dbReference type="SAM" id="SignalP"/>
    </source>
</evidence>
<comment type="caution">
    <text evidence="2">The sequence shown here is derived from an EMBL/GenBank/DDBJ whole genome shotgun (WGS) entry which is preliminary data.</text>
</comment>
<dbReference type="Proteomes" id="UP000722750">
    <property type="component" value="Unassembled WGS sequence"/>
</dbReference>
<keyword evidence="1" id="KW-0732">Signal</keyword>
<evidence type="ECO:0000313" key="3">
    <source>
        <dbReference type="Proteomes" id="UP000722750"/>
    </source>
</evidence>
<sequence length="92" mass="10206">MILTAKQKYRLFLIVLLLCFSGCTTHQKAASPHTTKKDEWFAKDKAQHFSASLLIGALTYSIARAGEADKDDANIIGFSFRYFSMVLITGAT</sequence>
<feature type="signal peptide" evidence="1">
    <location>
        <begin position="1"/>
        <end position="29"/>
    </location>
</feature>
<evidence type="ECO:0008006" key="4">
    <source>
        <dbReference type="Google" id="ProtNLM"/>
    </source>
</evidence>
<evidence type="ECO:0000313" key="2">
    <source>
        <dbReference type="EMBL" id="MBS1259034.1"/>
    </source>
</evidence>
<proteinExistence type="predicted"/>